<reference evidence="3" key="2">
    <citation type="submission" date="2015-01" db="EMBL/GenBank/DDBJ databases">
        <title>Evolutionary Origins and Diversification of the Mycorrhizal Mutualists.</title>
        <authorList>
            <consortium name="DOE Joint Genome Institute"/>
            <consortium name="Mycorrhizal Genomics Consortium"/>
            <person name="Kohler A."/>
            <person name="Kuo A."/>
            <person name="Nagy L.G."/>
            <person name="Floudas D."/>
            <person name="Copeland A."/>
            <person name="Barry K.W."/>
            <person name="Cichocki N."/>
            <person name="Veneault-Fourrey C."/>
            <person name="LaButti K."/>
            <person name="Lindquist E.A."/>
            <person name="Lipzen A."/>
            <person name="Lundell T."/>
            <person name="Morin E."/>
            <person name="Murat C."/>
            <person name="Riley R."/>
            <person name="Ohm R."/>
            <person name="Sun H."/>
            <person name="Tunlid A."/>
            <person name="Henrissat B."/>
            <person name="Grigoriev I.V."/>
            <person name="Hibbett D.S."/>
            <person name="Martin F."/>
        </authorList>
    </citation>
    <scope>NUCLEOTIDE SEQUENCE [LARGE SCALE GENOMIC DNA]</scope>
    <source>
        <strain evidence="3">UH-Slu-Lm8-n1</strain>
    </source>
</reference>
<organism evidence="2 3">
    <name type="scientific">Suillus luteus UH-Slu-Lm8-n1</name>
    <dbReference type="NCBI Taxonomy" id="930992"/>
    <lineage>
        <taxon>Eukaryota</taxon>
        <taxon>Fungi</taxon>
        <taxon>Dikarya</taxon>
        <taxon>Basidiomycota</taxon>
        <taxon>Agaricomycotina</taxon>
        <taxon>Agaricomycetes</taxon>
        <taxon>Agaricomycetidae</taxon>
        <taxon>Boletales</taxon>
        <taxon>Suillineae</taxon>
        <taxon>Suillaceae</taxon>
        <taxon>Suillus</taxon>
    </lineage>
</organism>
<sequence length="90" mass="9841">MTSAFDASSDHQAVIQNTGALQLLWIGHHSAPVNEVLDDVKHPTEDNLRRAGMIDVCFAKTTSDETETEELRGSTDSLSLRNGDSHYDGI</sequence>
<proteinExistence type="predicted"/>
<feature type="region of interest" description="Disordered" evidence="1">
    <location>
        <begin position="62"/>
        <end position="90"/>
    </location>
</feature>
<name>A0A0D0BCX3_9AGAM</name>
<evidence type="ECO:0000256" key="1">
    <source>
        <dbReference type="SAM" id="MobiDB-lite"/>
    </source>
</evidence>
<dbReference type="AlphaFoldDB" id="A0A0D0BCX3"/>
<keyword evidence="3" id="KW-1185">Reference proteome</keyword>
<dbReference type="EMBL" id="KN835197">
    <property type="protein sequence ID" value="KIK44117.1"/>
    <property type="molecule type" value="Genomic_DNA"/>
</dbReference>
<dbReference type="HOGENOM" id="CLU_2442354_0_0_1"/>
<evidence type="ECO:0000313" key="2">
    <source>
        <dbReference type="EMBL" id="KIK44117.1"/>
    </source>
</evidence>
<accession>A0A0D0BCX3</accession>
<dbReference type="Proteomes" id="UP000054485">
    <property type="component" value="Unassembled WGS sequence"/>
</dbReference>
<protein>
    <submittedName>
        <fullName evidence="2">Uncharacterized protein</fullName>
    </submittedName>
</protein>
<reference evidence="2 3" key="1">
    <citation type="submission" date="2014-04" db="EMBL/GenBank/DDBJ databases">
        <authorList>
            <consortium name="DOE Joint Genome Institute"/>
            <person name="Kuo A."/>
            <person name="Ruytinx J."/>
            <person name="Rineau F."/>
            <person name="Colpaert J."/>
            <person name="Kohler A."/>
            <person name="Nagy L.G."/>
            <person name="Floudas D."/>
            <person name="Copeland A."/>
            <person name="Barry K.W."/>
            <person name="Cichocki N."/>
            <person name="Veneault-Fourrey C."/>
            <person name="LaButti K."/>
            <person name="Lindquist E.A."/>
            <person name="Lipzen A."/>
            <person name="Lundell T."/>
            <person name="Morin E."/>
            <person name="Murat C."/>
            <person name="Sun H."/>
            <person name="Tunlid A."/>
            <person name="Henrissat B."/>
            <person name="Grigoriev I.V."/>
            <person name="Hibbett D.S."/>
            <person name="Martin F."/>
            <person name="Nordberg H.P."/>
            <person name="Cantor M.N."/>
            <person name="Hua S.X."/>
        </authorList>
    </citation>
    <scope>NUCLEOTIDE SEQUENCE [LARGE SCALE GENOMIC DNA]</scope>
    <source>
        <strain evidence="2 3">UH-Slu-Lm8-n1</strain>
    </source>
</reference>
<dbReference type="STRING" id="930992.A0A0D0BCX3"/>
<evidence type="ECO:0000313" key="3">
    <source>
        <dbReference type="Proteomes" id="UP000054485"/>
    </source>
</evidence>
<dbReference type="InParanoid" id="A0A0D0BCX3"/>
<dbReference type="OrthoDB" id="2687954at2759"/>
<gene>
    <name evidence="2" type="ORF">CY34DRAFT_803025</name>
</gene>